<dbReference type="RefSeq" id="WP_006156194.1">
    <property type="nucleotide sequence ID" value="NZ_AHJE01000003.1"/>
</dbReference>
<accession>H1RYI7</accession>
<dbReference type="EMBL" id="AHJE01000003">
    <property type="protein sequence ID" value="EHP44678.1"/>
    <property type="molecule type" value="Genomic_DNA"/>
</dbReference>
<reference evidence="1 2" key="1">
    <citation type="journal article" date="2012" name="J. Bacteriol.">
        <title>De Novo Genome Project of Cupriavidus basilensis OR16.</title>
        <authorList>
            <person name="Cserhati M."/>
            <person name="Kriszt B."/>
            <person name="Szoboszlay S."/>
            <person name="Toth A."/>
            <person name="Szabo I."/>
            <person name="Tancsics A."/>
            <person name="Nagy I."/>
            <person name="Horvath B."/>
            <person name="Nagy I."/>
            <person name="Kukolya J."/>
        </authorList>
    </citation>
    <scope>NUCLEOTIDE SEQUENCE [LARGE SCALE GENOMIC DNA]</scope>
    <source>
        <strain evidence="1 2">OR16</strain>
    </source>
</reference>
<dbReference type="AlphaFoldDB" id="H1RYI7"/>
<evidence type="ECO:0000313" key="2">
    <source>
        <dbReference type="Proteomes" id="UP000005808"/>
    </source>
</evidence>
<organism evidence="1 2">
    <name type="scientific">Cupriavidus basilensis OR16</name>
    <dbReference type="NCBI Taxonomy" id="1127483"/>
    <lineage>
        <taxon>Bacteria</taxon>
        <taxon>Pseudomonadati</taxon>
        <taxon>Pseudomonadota</taxon>
        <taxon>Betaproteobacteria</taxon>
        <taxon>Burkholderiales</taxon>
        <taxon>Burkholderiaceae</taxon>
        <taxon>Cupriavidus</taxon>
    </lineage>
</organism>
<proteinExistence type="predicted"/>
<dbReference type="Proteomes" id="UP000005808">
    <property type="component" value="Unassembled WGS sequence"/>
</dbReference>
<dbReference type="PATRIC" id="fig|1127483.3.peg.327"/>
<name>H1RYI7_9BURK</name>
<comment type="caution">
    <text evidence="1">The sequence shown here is derived from an EMBL/GenBank/DDBJ whole genome shotgun (WGS) entry which is preliminary data.</text>
</comment>
<gene>
    <name evidence="1" type="ORF">OR16_01585</name>
</gene>
<protein>
    <submittedName>
        <fullName evidence="1">Formate dehydrogenase accessory protein</fullName>
    </submittedName>
</protein>
<evidence type="ECO:0000313" key="1">
    <source>
        <dbReference type="EMBL" id="EHP44678.1"/>
    </source>
</evidence>
<sequence>MRRDVPGEDSGAGIEDVPTQRSFAVRRWRHGTVTAEEDRLAEELPVALEYNGISHAVMLAPGRLHTSGTAAYPVGTLTVQM</sequence>